<sequence length="100" mass="11094">MAISNIENKESQILVYDESSQCVGRMPNKRVEIAGFTSDFFVTVEGGWIRTYDQECERIGSMSAIGVSVRSVSGGNFTVSEAGDVRTYDRKCKEVRGRSN</sequence>
<comment type="caution">
    <text evidence="1">The sequence shown here is derived from an EMBL/GenBank/DDBJ whole genome shotgun (WGS) entry which is preliminary data.</text>
</comment>
<organism evidence="1 2">
    <name type="scientific">Prosthecobacter vanneervenii</name>
    <dbReference type="NCBI Taxonomy" id="48466"/>
    <lineage>
        <taxon>Bacteria</taxon>
        <taxon>Pseudomonadati</taxon>
        <taxon>Verrucomicrobiota</taxon>
        <taxon>Verrucomicrobiia</taxon>
        <taxon>Verrucomicrobiales</taxon>
        <taxon>Verrucomicrobiaceae</taxon>
        <taxon>Prosthecobacter</taxon>
    </lineage>
</organism>
<dbReference type="AlphaFoldDB" id="A0A7W8DM90"/>
<dbReference type="RefSeq" id="WP_184342982.1">
    <property type="nucleotide sequence ID" value="NZ_JACHIG010000011.1"/>
</dbReference>
<reference evidence="1 2" key="1">
    <citation type="submission" date="2020-08" db="EMBL/GenBank/DDBJ databases">
        <title>Genomic Encyclopedia of Type Strains, Phase IV (KMG-IV): sequencing the most valuable type-strain genomes for metagenomic binning, comparative biology and taxonomic classification.</title>
        <authorList>
            <person name="Goeker M."/>
        </authorList>
    </citation>
    <scope>NUCLEOTIDE SEQUENCE [LARGE SCALE GENOMIC DNA]</scope>
    <source>
        <strain evidence="1 2">DSM 12252</strain>
    </source>
</reference>
<proteinExistence type="predicted"/>
<name>A0A7W8DM90_9BACT</name>
<dbReference type="Proteomes" id="UP000590740">
    <property type="component" value="Unassembled WGS sequence"/>
</dbReference>
<evidence type="ECO:0000313" key="1">
    <source>
        <dbReference type="EMBL" id="MBB5034820.1"/>
    </source>
</evidence>
<dbReference type="EMBL" id="JACHIG010000011">
    <property type="protein sequence ID" value="MBB5034820.1"/>
    <property type="molecule type" value="Genomic_DNA"/>
</dbReference>
<accession>A0A7W8DM90</accession>
<keyword evidence="2" id="KW-1185">Reference proteome</keyword>
<gene>
    <name evidence="1" type="ORF">HNQ65_004428</name>
</gene>
<evidence type="ECO:0000313" key="2">
    <source>
        <dbReference type="Proteomes" id="UP000590740"/>
    </source>
</evidence>
<protein>
    <submittedName>
        <fullName evidence="1">Uncharacterized protein</fullName>
    </submittedName>
</protein>